<dbReference type="EMBL" id="CP011807">
    <property type="protein sequence ID" value="AKM28920.2"/>
    <property type="molecule type" value="Genomic_DNA"/>
</dbReference>
<accession>A0A0H3WNP3</accession>
<dbReference type="InterPro" id="IPR017746">
    <property type="entry name" value="Cellulose_synthase_operon_BcsQ"/>
</dbReference>
<dbReference type="InterPro" id="IPR027417">
    <property type="entry name" value="P-loop_NTPase"/>
</dbReference>
<evidence type="ECO:0000313" key="1">
    <source>
        <dbReference type="EMBL" id="AKM28920.2"/>
    </source>
</evidence>
<dbReference type="OrthoDB" id="5288747at2"/>
<reference evidence="1" key="1">
    <citation type="submission" date="2016-06" db="EMBL/GenBank/DDBJ databases">
        <title>Complete Genome Sequence of Pandoraea faecigallinarum DSM-23572.</title>
        <authorList>
            <person name="Yong D."/>
            <person name="Ee R."/>
            <person name="Lim Y.-L."/>
            <person name="Yin W.-F."/>
            <person name="Chan K.-G."/>
        </authorList>
    </citation>
    <scope>NUCLEOTIDE SEQUENCE</scope>
    <source>
        <strain evidence="1">DSM 23572</strain>
    </source>
</reference>
<dbReference type="PANTHER" id="PTHR13696">
    <property type="entry name" value="P-LOOP CONTAINING NUCLEOSIDE TRIPHOSPHATE HYDROLASE"/>
    <property type="match status" value="1"/>
</dbReference>
<evidence type="ECO:0000313" key="2">
    <source>
        <dbReference type="Proteomes" id="UP000035651"/>
    </source>
</evidence>
<dbReference type="SUPFAM" id="SSF52540">
    <property type="entry name" value="P-loop containing nucleoside triphosphate hydrolases"/>
    <property type="match status" value="1"/>
</dbReference>
<dbReference type="PANTHER" id="PTHR13696:SF52">
    <property type="entry name" value="PARA FAMILY PROTEIN CT_582"/>
    <property type="match status" value="1"/>
</dbReference>
<dbReference type="InterPro" id="IPR050678">
    <property type="entry name" value="DNA_Partitioning_ATPase"/>
</dbReference>
<dbReference type="STRING" id="656179.AB870_00415"/>
<sequence length="269" mass="27053">MGRGGRMLTLIAVVSSAGGAGRSTVSAHLAAQLAHGGKPVAVLELDAQNSIGALLGLRQTCETGVLTAGVAPDSWRAVLRETPVGVPLLPAGRTDASAQTALGEWLQRDAGGLRRQLDAVGLATGTRVLIDTQRLPDAIAQAAIAAADLVLGIVPVTTTGYVTQPDLMAACAGRAQMVPNLVASSSPLNNDLLHLIQARGGDAMVPLRIHRDDAVGTASANGGSLAKAADGSQAALDFIHLEAWLARATPPADGGAMANGGHARGGAET</sequence>
<gene>
    <name evidence="1" type="ORF">AB870_00415</name>
</gene>
<dbReference type="Pfam" id="PF06564">
    <property type="entry name" value="CBP_BcsQ"/>
    <property type="match status" value="1"/>
</dbReference>
<keyword evidence="2" id="KW-1185">Reference proteome</keyword>
<dbReference type="Proteomes" id="UP000035651">
    <property type="component" value="Chromosome"/>
</dbReference>
<dbReference type="KEGG" id="pfg:AB870_00415"/>
<evidence type="ECO:0008006" key="3">
    <source>
        <dbReference type="Google" id="ProtNLM"/>
    </source>
</evidence>
<dbReference type="RefSeq" id="WP_071386873.1">
    <property type="nucleotide sequence ID" value="NZ_CP011807.3"/>
</dbReference>
<proteinExistence type="predicted"/>
<name>A0A0H3WNP3_9BURK</name>
<organism evidence="1 2">
    <name type="scientific">Pandoraea faecigallinarum</name>
    <dbReference type="NCBI Taxonomy" id="656179"/>
    <lineage>
        <taxon>Bacteria</taxon>
        <taxon>Pseudomonadati</taxon>
        <taxon>Pseudomonadota</taxon>
        <taxon>Betaproteobacteria</taxon>
        <taxon>Burkholderiales</taxon>
        <taxon>Burkholderiaceae</taxon>
        <taxon>Pandoraea</taxon>
    </lineage>
</organism>
<protein>
    <recommendedName>
        <fullName evidence="3">CobQ/CobB/MinD/ParA nucleotide binding domain-containing protein</fullName>
    </recommendedName>
</protein>
<dbReference type="AlphaFoldDB" id="A0A0H3WNP3"/>
<dbReference type="Gene3D" id="3.40.50.300">
    <property type="entry name" value="P-loop containing nucleotide triphosphate hydrolases"/>
    <property type="match status" value="1"/>
</dbReference>